<reference evidence="2 3" key="1">
    <citation type="submission" date="2023-07" db="EMBL/GenBank/DDBJ databases">
        <title>Genomic Encyclopedia of Type Strains, Phase IV (KMG-IV): sequencing the most valuable type-strain genomes for metagenomic binning, comparative biology and taxonomic classification.</title>
        <authorList>
            <person name="Goeker M."/>
        </authorList>
    </citation>
    <scope>NUCLEOTIDE SEQUENCE [LARGE SCALE GENOMIC DNA]</scope>
    <source>
        <strain evidence="2 3">DSM 23494</strain>
    </source>
</reference>
<feature type="transmembrane region" description="Helical" evidence="1">
    <location>
        <begin position="12"/>
        <end position="38"/>
    </location>
</feature>
<evidence type="ECO:0000313" key="3">
    <source>
        <dbReference type="Proteomes" id="UP001238088"/>
    </source>
</evidence>
<dbReference type="EMBL" id="JAUSUB010000029">
    <property type="protein sequence ID" value="MDQ0272852.1"/>
    <property type="molecule type" value="Genomic_DNA"/>
</dbReference>
<keyword evidence="1" id="KW-1133">Transmembrane helix</keyword>
<evidence type="ECO:0000313" key="2">
    <source>
        <dbReference type="EMBL" id="MDQ0272852.1"/>
    </source>
</evidence>
<gene>
    <name evidence="2" type="ORF">J2S17_004745</name>
</gene>
<dbReference type="Proteomes" id="UP001238088">
    <property type="component" value="Unassembled WGS sequence"/>
</dbReference>
<keyword evidence="1" id="KW-0812">Transmembrane</keyword>
<sequence>MSISIDTDNSARLVIVLFFDSVFGSSGVLINVVLTLLWDSLLV</sequence>
<proteinExistence type="predicted"/>
<accession>A0ABU0ANL4</accession>
<protein>
    <submittedName>
        <fullName evidence="2">Uncharacterized protein</fullName>
    </submittedName>
</protein>
<keyword evidence="3" id="KW-1185">Reference proteome</keyword>
<name>A0ABU0ANL4_9BACI</name>
<organism evidence="2 3">
    <name type="scientific">Cytobacillus purgationiresistens</name>
    <dbReference type="NCBI Taxonomy" id="863449"/>
    <lineage>
        <taxon>Bacteria</taxon>
        <taxon>Bacillati</taxon>
        <taxon>Bacillota</taxon>
        <taxon>Bacilli</taxon>
        <taxon>Bacillales</taxon>
        <taxon>Bacillaceae</taxon>
        <taxon>Cytobacillus</taxon>
    </lineage>
</organism>
<comment type="caution">
    <text evidence="2">The sequence shown here is derived from an EMBL/GenBank/DDBJ whole genome shotgun (WGS) entry which is preliminary data.</text>
</comment>
<keyword evidence="1" id="KW-0472">Membrane</keyword>
<dbReference type="RefSeq" id="WP_307478341.1">
    <property type="nucleotide sequence ID" value="NZ_JAUSUB010000029.1"/>
</dbReference>
<evidence type="ECO:0000256" key="1">
    <source>
        <dbReference type="SAM" id="Phobius"/>
    </source>
</evidence>